<keyword evidence="2" id="KW-0560">Oxidoreductase</keyword>
<dbReference type="SUPFAM" id="SSF51735">
    <property type="entry name" value="NAD(P)-binding Rossmann-fold domains"/>
    <property type="match status" value="1"/>
</dbReference>
<organism evidence="3 4">
    <name type="scientific">Nonomuraea longicatena</name>
    <dbReference type="NCBI Taxonomy" id="83682"/>
    <lineage>
        <taxon>Bacteria</taxon>
        <taxon>Bacillati</taxon>
        <taxon>Actinomycetota</taxon>
        <taxon>Actinomycetes</taxon>
        <taxon>Streptosporangiales</taxon>
        <taxon>Streptosporangiaceae</taxon>
        <taxon>Nonomuraea</taxon>
    </lineage>
</organism>
<comment type="similarity">
    <text evidence="1">Belongs to the short-chain dehydrogenases/reductases (SDR) family.</text>
</comment>
<reference evidence="4" key="1">
    <citation type="journal article" date="2019" name="Int. J. Syst. Evol. Microbiol.">
        <title>The Global Catalogue of Microorganisms (GCM) 10K type strain sequencing project: providing services to taxonomists for standard genome sequencing and annotation.</title>
        <authorList>
            <consortium name="The Broad Institute Genomics Platform"/>
            <consortium name="The Broad Institute Genome Sequencing Center for Infectious Disease"/>
            <person name="Wu L."/>
            <person name="Ma J."/>
        </authorList>
    </citation>
    <scope>NUCLEOTIDE SEQUENCE [LARGE SCALE GENOMIC DNA]</scope>
    <source>
        <strain evidence="4">JCM 11136</strain>
    </source>
</reference>
<evidence type="ECO:0000313" key="4">
    <source>
        <dbReference type="Proteomes" id="UP001501578"/>
    </source>
</evidence>
<sequence>MNTVSPGLIDTPLWIEYGDRLSERAGQDRAEFLAALPGRVSVTLGRWGAADEVADLVVFLSSPAASYITGSDHIIDGGAIKTV</sequence>
<evidence type="ECO:0000256" key="2">
    <source>
        <dbReference type="ARBA" id="ARBA00023002"/>
    </source>
</evidence>
<dbReference type="InterPro" id="IPR036291">
    <property type="entry name" value="NAD(P)-bd_dom_sf"/>
</dbReference>
<dbReference type="PANTHER" id="PTHR24321:SF8">
    <property type="entry name" value="ESTRADIOL 17-BETA-DEHYDROGENASE 8-RELATED"/>
    <property type="match status" value="1"/>
</dbReference>
<dbReference type="Gene3D" id="3.40.50.720">
    <property type="entry name" value="NAD(P)-binding Rossmann-like Domain"/>
    <property type="match status" value="1"/>
</dbReference>
<proteinExistence type="inferred from homology"/>
<accession>A0ABP3ZP65</accession>
<keyword evidence="4" id="KW-1185">Reference proteome</keyword>
<dbReference type="PANTHER" id="PTHR24321">
    <property type="entry name" value="DEHYDROGENASES, SHORT CHAIN"/>
    <property type="match status" value="1"/>
</dbReference>
<dbReference type="InterPro" id="IPR002347">
    <property type="entry name" value="SDR_fam"/>
</dbReference>
<name>A0ABP3ZP65_9ACTN</name>
<comment type="caution">
    <text evidence="3">The sequence shown here is derived from an EMBL/GenBank/DDBJ whole genome shotgun (WGS) entry which is preliminary data.</text>
</comment>
<evidence type="ECO:0000256" key="1">
    <source>
        <dbReference type="ARBA" id="ARBA00006484"/>
    </source>
</evidence>
<dbReference type="Proteomes" id="UP001501578">
    <property type="component" value="Unassembled WGS sequence"/>
</dbReference>
<dbReference type="EMBL" id="BAAAHQ010000011">
    <property type="protein sequence ID" value="GAA0925194.1"/>
    <property type="molecule type" value="Genomic_DNA"/>
</dbReference>
<protein>
    <submittedName>
        <fullName evidence="3">Uncharacterized protein</fullName>
    </submittedName>
</protein>
<dbReference type="Pfam" id="PF13561">
    <property type="entry name" value="adh_short_C2"/>
    <property type="match status" value="1"/>
</dbReference>
<gene>
    <name evidence="3" type="ORF">GCM10009560_26510</name>
</gene>
<evidence type="ECO:0000313" key="3">
    <source>
        <dbReference type="EMBL" id="GAA0925194.1"/>
    </source>
</evidence>